<evidence type="ECO:0000313" key="3">
    <source>
        <dbReference type="EMBL" id="SVC74192.1"/>
    </source>
</evidence>
<dbReference type="SUPFAM" id="SSF51984">
    <property type="entry name" value="MurCD N-terminal domain"/>
    <property type="match status" value="1"/>
</dbReference>
<gene>
    <name evidence="3" type="ORF">METZ01_LOCUS327046</name>
</gene>
<dbReference type="GO" id="GO:0016881">
    <property type="term" value="F:acid-amino acid ligase activity"/>
    <property type="evidence" value="ECO:0007669"/>
    <property type="project" value="InterPro"/>
</dbReference>
<feature type="domain" description="Mur ligase central" evidence="2">
    <location>
        <begin position="110"/>
        <end position="260"/>
    </location>
</feature>
<accession>A0A382PQB4</accession>
<dbReference type="AlphaFoldDB" id="A0A382PQB4"/>
<proteinExistence type="predicted"/>
<evidence type="ECO:0000259" key="2">
    <source>
        <dbReference type="Pfam" id="PF08245"/>
    </source>
</evidence>
<feature type="non-terminal residue" evidence="3">
    <location>
        <position position="265"/>
    </location>
</feature>
<evidence type="ECO:0000259" key="1">
    <source>
        <dbReference type="Pfam" id="PF01225"/>
    </source>
</evidence>
<sequence length="265" mass="29951">MARKKIHILGICGTFMGNIALLARELGFQVTGSDENIYPPMSDHLLEQGIEIMEGYKVKELPKADEYIVGNALSRGNEAIEYLLDRNINFISGPAWLAKNILNKKKVVAVSGTHGKTTTTAMITWILEFHGIDAGYLIAGKPKNFATSSRLGSSEIFIIEADEYDTAFFDKRAKFIHYLPDILILNNLEFDHGDIYVDIHEIQRQFHHLIRTMSSKSCIICPTSDKRVEEVLKLGLWSKLVQYGKNPALPNHYQKIKSDYSSVQF</sequence>
<feature type="domain" description="Mur ligase N-terminal catalytic" evidence="1">
    <location>
        <begin position="5"/>
        <end position="102"/>
    </location>
</feature>
<dbReference type="Pfam" id="PF01225">
    <property type="entry name" value="Mur_ligase"/>
    <property type="match status" value="1"/>
</dbReference>
<organism evidence="3">
    <name type="scientific">marine metagenome</name>
    <dbReference type="NCBI Taxonomy" id="408172"/>
    <lineage>
        <taxon>unclassified sequences</taxon>
        <taxon>metagenomes</taxon>
        <taxon>ecological metagenomes</taxon>
    </lineage>
</organism>
<dbReference type="GO" id="GO:0005524">
    <property type="term" value="F:ATP binding"/>
    <property type="evidence" value="ECO:0007669"/>
    <property type="project" value="InterPro"/>
</dbReference>
<dbReference type="PANTHER" id="PTHR43445:SF5">
    <property type="entry name" value="UDP-N-ACETYLMURAMATE--L-ALANYL-GAMMA-D-GLUTAMYL-MESO-2,6-DIAMINOHEPTANDIOATE LIGASE"/>
    <property type="match status" value="1"/>
</dbReference>
<dbReference type="PANTHER" id="PTHR43445">
    <property type="entry name" value="UDP-N-ACETYLMURAMATE--L-ALANINE LIGASE-RELATED"/>
    <property type="match status" value="1"/>
</dbReference>
<dbReference type="InterPro" id="IPR036565">
    <property type="entry name" value="Mur-like_cat_sf"/>
</dbReference>
<name>A0A382PQB4_9ZZZZ</name>
<evidence type="ECO:0008006" key="4">
    <source>
        <dbReference type="Google" id="ProtNLM"/>
    </source>
</evidence>
<dbReference type="Gene3D" id="3.40.50.720">
    <property type="entry name" value="NAD(P)-binding Rossmann-like Domain"/>
    <property type="match status" value="1"/>
</dbReference>
<dbReference type="InterPro" id="IPR000713">
    <property type="entry name" value="Mur_ligase_N"/>
</dbReference>
<dbReference type="SUPFAM" id="SSF53623">
    <property type="entry name" value="MurD-like peptide ligases, catalytic domain"/>
    <property type="match status" value="1"/>
</dbReference>
<reference evidence="3" key="1">
    <citation type="submission" date="2018-05" db="EMBL/GenBank/DDBJ databases">
        <authorList>
            <person name="Lanie J.A."/>
            <person name="Ng W.-L."/>
            <person name="Kazmierczak K.M."/>
            <person name="Andrzejewski T.M."/>
            <person name="Davidsen T.M."/>
            <person name="Wayne K.J."/>
            <person name="Tettelin H."/>
            <person name="Glass J.I."/>
            <person name="Rusch D."/>
            <person name="Podicherti R."/>
            <person name="Tsui H.-C.T."/>
            <person name="Winkler M.E."/>
        </authorList>
    </citation>
    <scope>NUCLEOTIDE SEQUENCE</scope>
</reference>
<protein>
    <recommendedName>
        <fullName evidence="4">UDP-N-acetylmuramate:L-alanyl-gamma-D-glutamyl-meso-diaminopimelate ligase</fullName>
    </recommendedName>
</protein>
<dbReference type="InterPro" id="IPR013221">
    <property type="entry name" value="Mur_ligase_cen"/>
</dbReference>
<dbReference type="EMBL" id="UINC01108238">
    <property type="protein sequence ID" value="SVC74192.1"/>
    <property type="molecule type" value="Genomic_DNA"/>
</dbReference>
<dbReference type="Pfam" id="PF08245">
    <property type="entry name" value="Mur_ligase_M"/>
    <property type="match status" value="1"/>
</dbReference>
<dbReference type="InterPro" id="IPR050061">
    <property type="entry name" value="MurCDEF_pg_biosynth"/>
</dbReference>
<dbReference type="Gene3D" id="3.40.1190.10">
    <property type="entry name" value="Mur-like, catalytic domain"/>
    <property type="match status" value="1"/>
</dbReference>